<dbReference type="Gene3D" id="3.30.565.10">
    <property type="entry name" value="Histidine kinase-like ATPase, C-terminal domain"/>
    <property type="match status" value="1"/>
</dbReference>
<keyword evidence="4" id="KW-0808">Transferase</keyword>
<feature type="transmembrane region" description="Helical" evidence="8">
    <location>
        <begin position="57"/>
        <end position="75"/>
    </location>
</feature>
<dbReference type="PANTHER" id="PTHR41523">
    <property type="entry name" value="TWO-COMPONENT SYSTEM SENSOR PROTEIN"/>
    <property type="match status" value="1"/>
</dbReference>
<proteinExistence type="predicted"/>
<keyword evidence="8" id="KW-0812">Transmembrane</keyword>
<organism evidence="9 10">
    <name type="scientific">Soonwooa buanensis</name>
    <dbReference type="NCBI Taxonomy" id="619805"/>
    <lineage>
        <taxon>Bacteria</taxon>
        <taxon>Pseudomonadati</taxon>
        <taxon>Bacteroidota</taxon>
        <taxon>Flavobacteriia</taxon>
        <taxon>Flavobacteriales</taxon>
        <taxon>Weeksellaceae</taxon>
        <taxon>Chryseobacterium group</taxon>
        <taxon>Soonwooa</taxon>
    </lineage>
</organism>
<dbReference type="EC" id="2.7.13.3" evidence="2"/>
<evidence type="ECO:0000256" key="5">
    <source>
        <dbReference type="ARBA" id="ARBA00022741"/>
    </source>
</evidence>
<keyword evidence="7" id="KW-0067">ATP-binding</keyword>
<evidence type="ECO:0000256" key="6">
    <source>
        <dbReference type="ARBA" id="ARBA00022777"/>
    </source>
</evidence>
<keyword evidence="8" id="KW-0472">Membrane</keyword>
<keyword evidence="8" id="KW-1133">Transmembrane helix</keyword>
<evidence type="ECO:0000256" key="7">
    <source>
        <dbReference type="ARBA" id="ARBA00022840"/>
    </source>
</evidence>
<gene>
    <name evidence="9" type="ORF">SAMN05660477_01367</name>
</gene>
<name>A0A1T5EF68_9FLAO</name>
<dbReference type="RefSeq" id="WP_144038316.1">
    <property type="nucleotide sequence ID" value="NZ_FUYZ01000003.1"/>
</dbReference>
<keyword evidence="10" id="KW-1185">Reference proteome</keyword>
<protein>
    <recommendedName>
        <fullName evidence="2">histidine kinase</fullName>
        <ecNumber evidence="2">2.7.13.3</ecNumber>
    </recommendedName>
</protein>
<evidence type="ECO:0000313" key="10">
    <source>
        <dbReference type="Proteomes" id="UP000191112"/>
    </source>
</evidence>
<dbReference type="STRING" id="619805.SAMN05660477_01367"/>
<evidence type="ECO:0000256" key="1">
    <source>
        <dbReference type="ARBA" id="ARBA00000085"/>
    </source>
</evidence>
<evidence type="ECO:0000256" key="3">
    <source>
        <dbReference type="ARBA" id="ARBA00022553"/>
    </source>
</evidence>
<dbReference type="SUPFAM" id="SSF55874">
    <property type="entry name" value="ATPase domain of HSP90 chaperone/DNA topoisomerase II/histidine kinase"/>
    <property type="match status" value="1"/>
</dbReference>
<reference evidence="9 10" key="1">
    <citation type="submission" date="2017-02" db="EMBL/GenBank/DDBJ databases">
        <authorList>
            <person name="Peterson S.W."/>
        </authorList>
    </citation>
    <scope>NUCLEOTIDE SEQUENCE [LARGE SCALE GENOMIC DNA]</scope>
    <source>
        <strain evidence="9 10">DSM 22323</strain>
    </source>
</reference>
<keyword evidence="3" id="KW-0597">Phosphoprotein</keyword>
<evidence type="ECO:0000256" key="2">
    <source>
        <dbReference type="ARBA" id="ARBA00012438"/>
    </source>
</evidence>
<keyword evidence="6 9" id="KW-0418">Kinase</keyword>
<dbReference type="GO" id="GO:0005524">
    <property type="term" value="F:ATP binding"/>
    <property type="evidence" value="ECO:0007669"/>
    <property type="project" value="UniProtKB-KW"/>
</dbReference>
<dbReference type="AlphaFoldDB" id="A0A1T5EF68"/>
<dbReference type="EMBL" id="FUYZ01000003">
    <property type="protein sequence ID" value="SKB82582.1"/>
    <property type="molecule type" value="Genomic_DNA"/>
</dbReference>
<dbReference type="PANTHER" id="PTHR41523:SF8">
    <property type="entry name" value="ETHYLENE RESPONSE SENSOR PROTEIN"/>
    <property type="match status" value="1"/>
</dbReference>
<dbReference type="InterPro" id="IPR036890">
    <property type="entry name" value="HATPase_C_sf"/>
</dbReference>
<keyword evidence="5" id="KW-0547">Nucleotide-binding</keyword>
<comment type="catalytic activity">
    <reaction evidence="1">
        <text>ATP + protein L-histidine = ADP + protein N-phospho-L-histidine.</text>
        <dbReference type="EC" id="2.7.13.3"/>
    </reaction>
</comment>
<dbReference type="GO" id="GO:0004673">
    <property type="term" value="F:protein histidine kinase activity"/>
    <property type="evidence" value="ECO:0007669"/>
    <property type="project" value="UniProtKB-EC"/>
</dbReference>
<dbReference type="OrthoDB" id="9767435at2"/>
<evidence type="ECO:0000256" key="8">
    <source>
        <dbReference type="SAM" id="Phobius"/>
    </source>
</evidence>
<evidence type="ECO:0000256" key="4">
    <source>
        <dbReference type="ARBA" id="ARBA00022679"/>
    </source>
</evidence>
<accession>A0A1T5EF68</accession>
<evidence type="ECO:0000313" key="9">
    <source>
        <dbReference type="EMBL" id="SKB82582.1"/>
    </source>
</evidence>
<dbReference type="Proteomes" id="UP000191112">
    <property type="component" value="Unassembled WGS sequence"/>
</dbReference>
<sequence length="290" mass="33313">MRCFAFAEYVFSSPQLFYKDFSFLSSVKFLVALPQNTSITNSIAVFFRDISYRNQHIDVFFGIFLLGAFMFLFFFKKHRRHRKSATAEIIKLKTENEFLNKNVDLRFSYQHSLIQSLFDAEGVGCSPEVNTALLAIKNRVSSLGKIHNELTRRSNQSQLHMRDYMSIFEGFINEKSNHADLRFSINHNPKLEVEKLAFIGLIVHELMSSAFAHQPVGEERLKVNVNVKQEAGKLAIDVKDNGLKNFSEIDFKNSPSLGLKLAMELSKQIEASVYYVHSKIGTHYQLQIPN</sequence>